<dbReference type="EMBL" id="AP019400">
    <property type="protein sequence ID" value="BBI33347.1"/>
    <property type="molecule type" value="Genomic_DNA"/>
</dbReference>
<accession>A0A3T1D5H0</accession>
<keyword evidence="2" id="KW-1185">Reference proteome</keyword>
<proteinExistence type="predicted"/>
<dbReference type="Proteomes" id="UP000289856">
    <property type="component" value="Chromosome"/>
</dbReference>
<protein>
    <submittedName>
        <fullName evidence="1">Uncharacterized protein</fullName>
    </submittedName>
</protein>
<sequence>MNVKTFYDHIKSSIFVVCTIIISFERVWYTVINEAINYTI</sequence>
<reference evidence="1 2" key="1">
    <citation type="submission" date="2019-01" db="EMBL/GenBank/DDBJ databases">
        <title>Complete genome sequence of Cohnella hallensis HS21 isolated from Korean fir (Abies koreana) rhizospheric soil.</title>
        <authorList>
            <person name="Jiang L."/>
            <person name="Kang S.W."/>
            <person name="Kim S."/>
            <person name="Jung J."/>
            <person name="Kim C.Y."/>
            <person name="Kim D.H."/>
            <person name="Kim S.W."/>
            <person name="Lee J."/>
        </authorList>
    </citation>
    <scope>NUCLEOTIDE SEQUENCE [LARGE SCALE GENOMIC DNA]</scope>
    <source>
        <strain evidence="1 2">HS21</strain>
    </source>
</reference>
<gene>
    <name evidence="1" type="ORF">KCTCHS21_27460</name>
</gene>
<dbReference type="KEGG" id="cohn:KCTCHS21_27460"/>
<dbReference type="AlphaFoldDB" id="A0A3T1D5H0"/>
<name>A0A3T1D5H0_9BACL</name>
<evidence type="ECO:0000313" key="2">
    <source>
        <dbReference type="Proteomes" id="UP000289856"/>
    </source>
</evidence>
<organism evidence="1 2">
    <name type="scientific">Cohnella abietis</name>
    <dbReference type="NCBI Taxonomy" id="2507935"/>
    <lineage>
        <taxon>Bacteria</taxon>
        <taxon>Bacillati</taxon>
        <taxon>Bacillota</taxon>
        <taxon>Bacilli</taxon>
        <taxon>Bacillales</taxon>
        <taxon>Paenibacillaceae</taxon>
        <taxon>Cohnella</taxon>
    </lineage>
</organism>
<evidence type="ECO:0000313" key="1">
    <source>
        <dbReference type="EMBL" id="BBI33347.1"/>
    </source>
</evidence>